<name>E4N3T8_KITSK</name>
<proteinExistence type="predicted"/>
<evidence type="ECO:0000256" key="1">
    <source>
        <dbReference type="SAM" id="MobiDB-lite"/>
    </source>
</evidence>
<feature type="domain" description="DUF4097" evidence="2">
    <location>
        <begin position="121"/>
        <end position="232"/>
    </location>
</feature>
<evidence type="ECO:0000259" key="2">
    <source>
        <dbReference type="Pfam" id="PF13349"/>
    </source>
</evidence>
<dbReference type="Proteomes" id="UP000007076">
    <property type="component" value="Chromosome"/>
</dbReference>
<dbReference type="EMBL" id="AP010968">
    <property type="protein sequence ID" value="BAJ31569.1"/>
    <property type="molecule type" value="Genomic_DNA"/>
</dbReference>
<dbReference type="Pfam" id="PF13349">
    <property type="entry name" value="DUF4097"/>
    <property type="match status" value="1"/>
</dbReference>
<dbReference type="InterPro" id="IPR047002">
    <property type="entry name" value="Tcp10_C_sf"/>
</dbReference>
<dbReference type="PATRIC" id="fig|452652.3.peg.5807"/>
<dbReference type="Gene3D" id="2.60.450.20">
    <property type="match status" value="1"/>
</dbReference>
<evidence type="ECO:0000313" key="3">
    <source>
        <dbReference type="EMBL" id="BAJ31569.1"/>
    </source>
</evidence>
<reference evidence="3 4" key="1">
    <citation type="journal article" date="2010" name="DNA Res.">
        <title>Genome sequence of Kitasatospora setae NBRC 14216T: an evolutionary snapshot of the family Streptomycetaceae.</title>
        <authorList>
            <person name="Ichikawa N."/>
            <person name="Oguchi A."/>
            <person name="Ikeda H."/>
            <person name="Ishikawa J."/>
            <person name="Kitani S."/>
            <person name="Watanabe Y."/>
            <person name="Nakamura S."/>
            <person name="Katano Y."/>
            <person name="Kishi E."/>
            <person name="Sasagawa M."/>
            <person name="Ankai A."/>
            <person name="Fukui S."/>
            <person name="Hashimoto Y."/>
            <person name="Kamata S."/>
            <person name="Otoguro M."/>
            <person name="Tanikawa S."/>
            <person name="Nihira T."/>
            <person name="Horinouchi S."/>
            <person name="Ohnishi Y."/>
            <person name="Hayakawa M."/>
            <person name="Kuzuyama T."/>
            <person name="Arisawa A."/>
            <person name="Nomoto F."/>
            <person name="Miura H."/>
            <person name="Takahashi Y."/>
            <person name="Fujita N."/>
        </authorList>
    </citation>
    <scope>NUCLEOTIDE SEQUENCE [LARGE SCALE GENOMIC DNA]</scope>
    <source>
        <strain evidence="4">ATCC 33774 / DSM 43861 / JCM 3304 / KCC A-0304 / NBRC 14216 / KM-6054</strain>
    </source>
</reference>
<dbReference type="KEGG" id="ksk:KSE_57980"/>
<dbReference type="eggNOG" id="COG3595">
    <property type="taxonomic scope" value="Bacteria"/>
</dbReference>
<organism evidence="3 4">
    <name type="scientific">Kitasatospora setae (strain ATCC 33774 / DSM 43861 / JCM 3304 / KCC A-0304 / NBRC 14216 / KM-6054)</name>
    <name type="common">Streptomyces setae</name>
    <dbReference type="NCBI Taxonomy" id="452652"/>
    <lineage>
        <taxon>Bacteria</taxon>
        <taxon>Bacillati</taxon>
        <taxon>Actinomycetota</taxon>
        <taxon>Actinomycetes</taxon>
        <taxon>Kitasatosporales</taxon>
        <taxon>Streptomycetaceae</taxon>
        <taxon>Kitasatospora</taxon>
    </lineage>
</organism>
<sequence>MTGLAVLAAGTVLAGCNPANEFNRTPFSQNGQADATGATLLRIDSHDASVTLSAGDGPTVQVSASGTYAGQAPQVTTTRSGDTATVSASCPDDCQLQVTLPASLRVKVEGGNGAIAADGLAGALDLHTSDGSITLRNPTGPVTLKSNNGQVSLTGAASKHTDITTADGAVTAAFGTAPNDVRVTTKDGAVDLSVPPGTGYRIDTRSSSSSPQIDLPSNSGAAASLTVATSNGGIHIH</sequence>
<dbReference type="AlphaFoldDB" id="E4N3T8"/>
<dbReference type="InterPro" id="IPR025164">
    <property type="entry name" value="Toastrack_DUF4097"/>
</dbReference>
<accession>E4N3T8</accession>
<gene>
    <name evidence="3" type="ordered locus">KSE_57980</name>
</gene>
<keyword evidence="4" id="KW-1185">Reference proteome</keyword>
<dbReference type="HOGENOM" id="CLU_076844_0_0_11"/>
<feature type="region of interest" description="Disordered" evidence="1">
    <location>
        <begin position="196"/>
        <end position="219"/>
    </location>
</feature>
<dbReference type="RefSeq" id="WP_014138866.1">
    <property type="nucleotide sequence ID" value="NC_016109.1"/>
</dbReference>
<evidence type="ECO:0000313" key="4">
    <source>
        <dbReference type="Proteomes" id="UP000007076"/>
    </source>
</evidence>
<dbReference type="STRING" id="452652.KSE_57980"/>
<protein>
    <recommendedName>
        <fullName evidence="2">DUF4097 domain-containing protein</fullName>
    </recommendedName>
</protein>